<name>A0A448XN36_9PLAT</name>
<organism evidence="1 2">
    <name type="scientific">Protopolystoma xenopodis</name>
    <dbReference type="NCBI Taxonomy" id="117903"/>
    <lineage>
        <taxon>Eukaryota</taxon>
        <taxon>Metazoa</taxon>
        <taxon>Spiralia</taxon>
        <taxon>Lophotrochozoa</taxon>
        <taxon>Platyhelminthes</taxon>
        <taxon>Monogenea</taxon>
        <taxon>Polyopisthocotylea</taxon>
        <taxon>Polystomatidea</taxon>
        <taxon>Polystomatidae</taxon>
        <taxon>Protopolystoma</taxon>
    </lineage>
</organism>
<reference evidence="1" key="1">
    <citation type="submission" date="2018-11" db="EMBL/GenBank/DDBJ databases">
        <authorList>
            <consortium name="Pathogen Informatics"/>
        </authorList>
    </citation>
    <scope>NUCLEOTIDE SEQUENCE</scope>
</reference>
<dbReference type="EMBL" id="CAAALY010266119">
    <property type="protein sequence ID" value="VEL40719.1"/>
    <property type="molecule type" value="Genomic_DNA"/>
</dbReference>
<accession>A0A448XN36</accession>
<dbReference type="AlphaFoldDB" id="A0A448XN36"/>
<evidence type="ECO:0000313" key="2">
    <source>
        <dbReference type="Proteomes" id="UP000784294"/>
    </source>
</evidence>
<dbReference type="Proteomes" id="UP000784294">
    <property type="component" value="Unassembled WGS sequence"/>
</dbReference>
<proteinExistence type="predicted"/>
<evidence type="ECO:0000313" key="1">
    <source>
        <dbReference type="EMBL" id="VEL40719.1"/>
    </source>
</evidence>
<sequence length="112" mass="11772">MPAATSAPCGVFLPNFSGSLTSSTPSPSDASSLANLDGFGAGAVCNDVCETQEAESNQLISSVNWSLLTSAGYPQLHMGSSKSISPHLEGLLLHKSCWDKPALVRIDCQWQF</sequence>
<gene>
    <name evidence="1" type="ORF">PXEA_LOCUS34159</name>
</gene>
<protein>
    <submittedName>
        <fullName evidence="1">Uncharacterized protein</fullName>
    </submittedName>
</protein>
<comment type="caution">
    <text evidence="1">The sequence shown here is derived from an EMBL/GenBank/DDBJ whole genome shotgun (WGS) entry which is preliminary data.</text>
</comment>
<keyword evidence="2" id="KW-1185">Reference proteome</keyword>